<keyword evidence="4" id="KW-1185">Reference proteome</keyword>
<name>A0A5M6CQ76_9BACT</name>
<dbReference type="GO" id="GO:0005737">
    <property type="term" value="C:cytoplasm"/>
    <property type="evidence" value="ECO:0007669"/>
    <property type="project" value="UniProtKB-SubCell"/>
</dbReference>
<dbReference type="FunFam" id="3.20.20.380:FF:000001">
    <property type="entry name" value="Copper homeostasis protein CutC"/>
    <property type="match status" value="1"/>
</dbReference>
<dbReference type="EMBL" id="VWSH01000001">
    <property type="protein sequence ID" value="KAA5537468.1"/>
    <property type="molecule type" value="Genomic_DNA"/>
</dbReference>
<dbReference type="Gene3D" id="3.20.20.380">
    <property type="entry name" value="Copper homeostasis (CutC) domain"/>
    <property type="match status" value="1"/>
</dbReference>
<comment type="similarity">
    <text evidence="1 2">Belongs to the CutC family.</text>
</comment>
<accession>A0A5M6CQ76</accession>
<dbReference type="RefSeq" id="WP_150032044.1">
    <property type="nucleotide sequence ID" value="NZ_VWSH01000001.1"/>
</dbReference>
<gene>
    <name evidence="2" type="primary">cutC</name>
    <name evidence="3" type="ORF">F0919_07270</name>
</gene>
<organism evidence="3 4">
    <name type="scientific">Taibaiella lutea</name>
    <dbReference type="NCBI Taxonomy" id="2608001"/>
    <lineage>
        <taxon>Bacteria</taxon>
        <taxon>Pseudomonadati</taxon>
        <taxon>Bacteroidota</taxon>
        <taxon>Chitinophagia</taxon>
        <taxon>Chitinophagales</taxon>
        <taxon>Chitinophagaceae</taxon>
        <taxon>Taibaiella</taxon>
    </lineage>
</organism>
<dbReference type="InterPro" id="IPR005627">
    <property type="entry name" value="CutC-like"/>
</dbReference>
<dbReference type="PANTHER" id="PTHR12598:SF0">
    <property type="entry name" value="COPPER HOMEOSTASIS PROTEIN CUTC HOMOLOG"/>
    <property type="match status" value="1"/>
</dbReference>
<evidence type="ECO:0000313" key="3">
    <source>
        <dbReference type="EMBL" id="KAA5537468.1"/>
    </source>
</evidence>
<dbReference type="Pfam" id="PF03932">
    <property type="entry name" value="CutC"/>
    <property type="match status" value="1"/>
</dbReference>
<dbReference type="InterPro" id="IPR036822">
    <property type="entry name" value="CutC-like_dom_sf"/>
</dbReference>
<reference evidence="3 4" key="1">
    <citation type="submission" date="2019-09" db="EMBL/GenBank/DDBJ databases">
        <title>Genome sequence and assembly of Taibaiella sp.</title>
        <authorList>
            <person name="Chhetri G."/>
        </authorList>
    </citation>
    <scope>NUCLEOTIDE SEQUENCE [LARGE SCALE GENOMIC DNA]</scope>
    <source>
        <strain evidence="3 4">KVB11</strain>
    </source>
</reference>
<dbReference type="Proteomes" id="UP000323632">
    <property type="component" value="Unassembled WGS sequence"/>
</dbReference>
<dbReference type="GO" id="GO:0005507">
    <property type="term" value="F:copper ion binding"/>
    <property type="evidence" value="ECO:0007669"/>
    <property type="project" value="TreeGrafter"/>
</dbReference>
<dbReference type="SUPFAM" id="SSF110395">
    <property type="entry name" value="CutC-like"/>
    <property type="match status" value="1"/>
</dbReference>
<proteinExistence type="inferred from homology"/>
<evidence type="ECO:0000313" key="4">
    <source>
        <dbReference type="Proteomes" id="UP000323632"/>
    </source>
</evidence>
<evidence type="ECO:0000256" key="2">
    <source>
        <dbReference type="HAMAP-Rule" id="MF_00795"/>
    </source>
</evidence>
<comment type="subcellular location">
    <subcellularLocation>
        <location evidence="2">Cytoplasm</location>
    </subcellularLocation>
</comment>
<protein>
    <recommendedName>
        <fullName evidence="2">PF03932 family protein CutC</fullName>
    </recommendedName>
</protein>
<dbReference type="AlphaFoldDB" id="A0A5M6CQ76"/>
<dbReference type="HAMAP" id="MF_00795">
    <property type="entry name" value="CutC"/>
    <property type="match status" value="1"/>
</dbReference>
<keyword evidence="2" id="KW-0963">Cytoplasm</keyword>
<sequence>MPVTKYTIEIATSDYSTTQAAVAGGANRIELCANLAEGGTTASYGTIIACREDFDVLLYPIIRPRGGDFLYSDREFSIMLRDVEMCKQIGCDGIVTGILLQDGNIDLKRTAQLVAAAYPLGVTFHRAFDRCADSFNAVTQLIETGCERILTSGQQSKAMDGISLIASLNQFSDGRIVIMPGSGVNKHNIRQLAETTGCTEFHASLRAQQPSAMQYINPAFANDAESYINNFVDAHAVNALREALNTN</sequence>
<comment type="caution">
    <text evidence="2">Once thought to be involved in copper homeostasis, experiments in E.coli have shown this is not the case.</text>
</comment>
<dbReference type="PANTHER" id="PTHR12598">
    <property type="entry name" value="COPPER HOMEOSTASIS PROTEIN CUTC"/>
    <property type="match status" value="1"/>
</dbReference>
<comment type="caution">
    <text evidence="3">The sequence shown here is derived from an EMBL/GenBank/DDBJ whole genome shotgun (WGS) entry which is preliminary data.</text>
</comment>
<evidence type="ECO:0000256" key="1">
    <source>
        <dbReference type="ARBA" id="ARBA00007768"/>
    </source>
</evidence>